<dbReference type="RefSeq" id="WP_066216166.1">
    <property type="nucleotide sequence ID" value="NZ_FNSN01000003.1"/>
</dbReference>
<organism evidence="2 3">
    <name type="scientific">Arthrobacter woluwensis</name>
    <dbReference type="NCBI Taxonomy" id="156980"/>
    <lineage>
        <taxon>Bacteria</taxon>
        <taxon>Bacillati</taxon>
        <taxon>Actinomycetota</taxon>
        <taxon>Actinomycetes</taxon>
        <taxon>Micrococcales</taxon>
        <taxon>Micrococcaceae</taxon>
        <taxon>Arthrobacter</taxon>
    </lineage>
</organism>
<evidence type="ECO:0000259" key="1">
    <source>
        <dbReference type="Pfam" id="PF01370"/>
    </source>
</evidence>
<evidence type="ECO:0000313" key="3">
    <source>
        <dbReference type="Proteomes" id="UP000182652"/>
    </source>
</evidence>
<dbReference type="SUPFAM" id="SSF51735">
    <property type="entry name" value="NAD(P)-binding Rossmann-fold domains"/>
    <property type="match status" value="1"/>
</dbReference>
<dbReference type="GO" id="GO:0004029">
    <property type="term" value="F:aldehyde dehydrogenase (NAD+) activity"/>
    <property type="evidence" value="ECO:0007669"/>
    <property type="project" value="TreeGrafter"/>
</dbReference>
<dbReference type="STRING" id="156980.SAMN04489745_0738"/>
<dbReference type="InterPro" id="IPR051783">
    <property type="entry name" value="NAD(P)-dependent_oxidoreduct"/>
</dbReference>
<dbReference type="Gene3D" id="3.40.50.720">
    <property type="entry name" value="NAD(P)-binding Rossmann-like Domain"/>
    <property type="match status" value="1"/>
</dbReference>
<feature type="domain" description="NAD-dependent epimerase/dehydratase" evidence="1">
    <location>
        <begin position="9"/>
        <end position="211"/>
    </location>
</feature>
<dbReference type="InterPro" id="IPR001509">
    <property type="entry name" value="Epimerase_deHydtase"/>
</dbReference>
<keyword evidence="3" id="KW-1185">Reference proteome</keyword>
<evidence type="ECO:0000313" key="2">
    <source>
        <dbReference type="EMBL" id="SEB60268.1"/>
    </source>
</evidence>
<proteinExistence type="predicted"/>
<dbReference type="InterPro" id="IPR036291">
    <property type="entry name" value="NAD(P)-bd_dom_sf"/>
</dbReference>
<dbReference type="AlphaFoldDB" id="A0A1H4KQA5"/>
<dbReference type="EMBL" id="FNSN01000003">
    <property type="protein sequence ID" value="SEB60268.1"/>
    <property type="molecule type" value="Genomic_DNA"/>
</dbReference>
<gene>
    <name evidence="2" type="ORF">SAMN04489745_0738</name>
</gene>
<dbReference type="PANTHER" id="PTHR48079:SF6">
    <property type="entry name" value="NAD(P)-BINDING DOMAIN-CONTAINING PROTEIN-RELATED"/>
    <property type="match status" value="1"/>
</dbReference>
<reference evidence="2 3" key="1">
    <citation type="submission" date="2016-10" db="EMBL/GenBank/DDBJ databases">
        <authorList>
            <person name="de Groot N.N."/>
        </authorList>
    </citation>
    <scope>NUCLEOTIDE SEQUENCE [LARGE SCALE GENOMIC DNA]</scope>
    <source>
        <strain evidence="2 3">DSM 10495</strain>
    </source>
</reference>
<dbReference type="PANTHER" id="PTHR48079">
    <property type="entry name" value="PROTEIN YEEZ"/>
    <property type="match status" value="1"/>
</dbReference>
<protein>
    <submittedName>
        <fullName evidence="2">Nucleoside-diphosphate-sugar epimerase</fullName>
    </submittedName>
</protein>
<dbReference type="Pfam" id="PF01370">
    <property type="entry name" value="Epimerase"/>
    <property type="match status" value="1"/>
</dbReference>
<name>A0A1H4KQA5_9MICC</name>
<accession>A0A1H4KQA5</accession>
<dbReference type="GO" id="GO:0005737">
    <property type="term" value="C:cytoplasm"/>
    <property type="evidence" value="ECO:0007669"/>
    <property type="project" value="TreeGrafter"/>
</dbReference>
<dbReference type="Proteomes" id="UP000182652">
    <property type="component" value="Unassembled WGS sequence"/>
</dbReference>
<sequence length="314" mass="33711">MSQNPSTHLVIGAGPIGWTVASQLAEQGERVRLLTRSGSGPDHPLIDRVRGDAGDPTALARELDGVRAVFHCMHGSAYTEQAWRAELPQAERTVLDAAAGAGAVVVFPESLYSYSEPDRIMREDSPRQARGGKRGVRTELLAARAAHPAHTVSIVASDYFGPQALNAHAGERMVPLVLAGKTVRVVGSADQPHSFTYVPDYAAAMIAAARDESLWDRVLHAPTGPALTQREMAEAFATEAGAPSAKVAVLPRRLMKGLGLVMQSIRELNELEYQFTAPFVMDSSASEKLLGFGPTPLDEAARATVAWWRERATA</sequence>